<proteinExistence type="predicted"/>
<dbReference type="AlphaFoldDB" id="A0A7R9ECW2"/>
<accession>A0A7R9ECW2</accession>
<name>A0A7R9ECW2_9NEOP</name>
<organism evidence="1">
    <name type="scientific">Timema monikensis</name>
    <dbReference type="NCBI Taxonomy" id="170555"/>
    <lineage>
        <taxon>Eukaryota</taxon>
        <taxon>Metazoa</taxon>
        <taxon>Ecdysozoa</taxon>
        <taxon>Arthropoda</taxon>
        <taxon>Hexapoda</taxon>
        <taxon>Insecta</taxon>
        <taxon>Pterygota</taxon>
        <taxon>Neoptera</taxon>
        <taxon>Polyneoptera</taxon>
        <taxon>Phasmatodea</taxon>
        <taxon>Timematodea</taxon>
        <taxon>Timematoidea</taxon>
        <taxon>Timematidae</taxon>
        <taxon>Timema</taxon>
    </lineage>
</organism>
<dbReference type="EMBL" id="OB794922">
    <property type="protein sequence ID" value="CAD7431337.1"/>
    <property type="molecule type" value="Genomic_DNA"/>
</dbReference>
<protein>
    <submittedName>
        <fullName evidence="1">Uncharacterized protein</fullName>
    </submittedName>
</protein>
<gene>
    <name evidence="1" type="ORF">TMSB3V08_LOCUS8075</name>
</gene>
<evidence type="ECO:0000313" key="1">
    <source>
        <dbReference type="EMBL" id="CAD7431337.1"/>
    </source>
</evidence>
<reference evidence="1" key="1">
    <citation type="submission" date="2020-11" db="EMBL/GenBank/DDBJ databases">
        <authorList>
            <person name="Tran Van P."/>
        </authorList>
    </citation>
    <scope>NUCLEOTIDE SEQUENCE</scope>
</reference>
<sequence>MLCDGSGKYSLEETGESRFQCFSQQIYQHEDTRQINSEETVLAFNLFILPSSLDLGGLEELSTNLLHVFVCVRVPTVSWGNDARAVAKSTGSMLCLQHWSTAFLAFFLLPPPTQSSTGQRVYWRETLTGRDAKMRFQSLEQNICSGDVIAGRQNKHVSLSAAARAERNAGPRISQRFAACEPRVGPLNLCTISECLGGRGLYYLPGVWEGGDCTISECLGGRLEPVKLRRCHIAIAPGQQGMTRDNLARGGVVFICFFRIDLLCHLDSKVGRLVAMTTIERQMTGCHGNTGLVGSSPGFELTWRSGWVSSDLYSPPGEVAGSLVTSTLLLVKWLGL</sequence>